<dbReference type="InterPro" id="IPR006656">
    <property type="entry name" value="Mopterin_OxRdtase"/>
</dbReference>
<evidence type="ECO:0000259" key="9">
    <source>
        <dbReference type="Pfam" id="PF00384"/>
    </source>
</evidence>
<keyword evidence="3" id="KW-0004">4Fe-4S</keyword>
<gene>
    <name evidence="11" type="ORF">FXF49_09710</name>
</gene>
<reference evidence="11 12" key="1">
    <citation type="submission" date="2019-08" db="EMBL/GenBank/DDBJ databases">
        <title>Genomic characterization of a novel candidate phylum (ARYD3) from a high temperature, high salinity tertiary oil reservoir in north central Oklahoma, USA.</title>
        <authorList>
            <person name="Youssef N.H."/>
            <person name="Yadav A."/>
            <person name="Elshahed M.S."/>
        </authorList>
    </citation>
    <scope>NUCLEOTIDE SEQUENCE [LARGE SCALE GENOMIC DNA]</scope>
    <source>
        <strain evidence="11">ARYD1</strain>
    </source>
</reference>
<evidence type="ECO:0000256" key="2">
    <source>
        <dbReference type="ARBA" id="ARBA00001966"/>
    </source>
</evidence>
<dbReference type="AlphaFoldDB" id="A0A5D0MQ07"/>
<dbReference type="SUPFAM" id="SSF53706">
    <property type="entry name" value="Formate dehydrogenase/DMSO reductase, domains 1-3"/>
    <property type="match status" value="1"/>
</dbReference>
<dbReference type="InterPro" id="IPR006657">
    <property type="entry name" value="MoPterin_dinucl-bd_dom"/>
</dbReference>
<evidence type="ECO:0000256" key="6">
    <source>
        <dbReference type="ARBA" id="ARBA00023002"/>
    </source>
</evidence>
<evidence type="ECO:0000259" key="10">
    <source>
        <dbReference type="Pfam" id="PF01568"/>
    </source>
</evidence>
<name>A0A5D0MQ07_FLESI</name>
<feature type="non-terminal residue" evidence="11">
    <location>
        <position position="1"/>
    </location>
</feature>
<sequence length="998" mass="112958">GGVVMSFYDWYCDLPLASPQVWGEQTDVCESADWYNSKYTVLMGSNVNVTRTPDAHYLYESKLNGTKVVVMSPDYSSVTKGADLWLKLNKGEDGAFWLAVNHVILSEFYRDKKDKYFNNYVKKYTDLPYLVVLDNDGENKSAGKYLRASDIENTKNEEHADWKPAVFDEKTKSVSFPLGSMGYRWAEKDTDKQKWRIENKCGVSGKEISPALSLIDTADETVAVNIPLFDRGNDAVRHVPAVEVETVNGKKLVTTIFDLLNAQLGVNRGLKGDYPESYEDENTYTPAWQEKITGIKSETVIQVAREFADNASKTKGKSMIIIGAGVNHWYHSDLMYRSAIMALMLTGSVGVNGGGLAHYVGQEKVAMLSSWATLAMAGDWLKPPRVQNTPSFWYMHSNQWKYEGSVFDYFQVKDKSKFREQHNADFTAKAVRLGWLPFYPNFSENPLKLAEKEDPAAYITEQLKNNKLRFAVEETDREENHPRVWFIWRANAIASSAKGHEYFMRHVLGTDDNLTADEKAGNLQTVENIKNSQGKLDLIVDLNFRMDTSALYSDIILPAATWYEKDDLNTTDMHSFAHPLRKAVAPLWESKSDWDTFKAIAKKFSNLAKAHFDKPVKDIVAAPLMHDTPGEIAQSDTADWKYGETDPVPGRTMPKLVTIERDYQRIYDKFVAWGPGASKSIGAHGVTWDSSEEYNELKKFNGTVSFEGNEYPKLEEASEAVNTILHMAPEGNGKAAEKGFKKLSEICGIDFSPLVKGNEKIKMNIDDITIQPRRINTSPYWSGIVDEGRPYSSYTINTEFGVPWRTMTGRQHFYLDHEFYIAAGEALPVYKPNLAENSLNETDHVPEGTLKLNYHTPHGKWQIHSTYFDNLRMLSLSRGGQVIWLNEKDADSKSIEDNDWVEVYNNNGVVVCKTVVSSRMPEGVCYIYHATERTINAPLSEKTGNRSGNHNSLTRVRLKPLAMAGGYGQFSYYFNYWGPIGVNRDSYVIVKKAEKVRF</sequence>
<dbReference type="GO" id="GO:0008940">
    <property type="term" value="F:nitrate reductase activity"/>
    <property type="evidence" value="ECO:0007669"/>
    <property type="project" value="InterPro"/>
</dbReference>
<comment type="cofactor">
    <cofactor evidence="1">
        <name>Mo-bis(molybdopterin guanine dinucleotide)</name>
        <dbReference type="ChEBI" id="CHEBI:60539"/>
    </cofactor>
</comment>
<evidence type="ECO:0000256" key="3">
    <source>
        <dbReference type="ARBA" id="ARBA00022485"/>
    </source>
</evidence>
<dbReference type="Pfam" id="PF00384">
    <property type="entry name" value="Molybdopterin"/>
    <property type="match status" value="1"/>
</dbReference>
<dbReference type="RefSeq" id="WP_303701696.1">
    <property type="nucleotide sequence ID" value="NZ_VSIV01000261.1"/>
</dbReference>
<dbReference type="GO" id="GO:0009325">
    <property type="term" value="C:nitrate reductase complex"/>
    <property type="evidence" value="ECO:0007669"/>
    <property type="project" value="InterPro"/>
</dbReference>
<keyword evidence="5" id="KW-0479">Metal-binding</keyword>
<dbReference type="InterPro" id="IPR050123">
    <property type="entry name" value="Prok_molybdopt-oxidoreductase"/>
</dbReference>
<organism evidence="11 12">
    <name type="scientific">Flexistipes sinusarabici</name>
    <dbReference type="NCBI Taxonomy" id="2352"/>
    <lineage>
        <taxon>Bacteria</taxon>
        <taxon>Pseudomonadati</taxon>
        <taxon>Deferribacterota</taxon>
        <taxon>Deferribacteres</taxon>
        <taxon>Deferribacterales</taxon>
        <taxon>Flexistipitaceae</taxon>
        <taxon>Flexistipes</taxon>
    </lineage>
</organism>
<evidence type="ECO:0000256" key="1">
    <source>
        <dbReference type="ARBA" id="ARBA00001942"/>
    </source>
</evidence>
<evidence type="ECO:0000256" key="4">
    <source>
        <dbReference type="ARBA" id="ARBA00022505"/>
    </source>
</evidence>
<dbReference type="InterPro" id="IPR009010">
    <property type="entry name" value="Asp_de-COase-like_dom_sf"/>
</dbReference>
<dbReference type="GO" id="GO:0045333">
    <property type="term" value="P:cellular respiration"/>
    <property type="evidence" value="ECO:0007669"/>
    <property type="project" value="UniProtKB-ARBA"/>
</dbReference>
<dbReference type="SUPFAM" id="SSF50692">
    <property type="entry name" value="ADC-like"/>
    <property type="match status" value="1"/>
</dbReference>
<dbReference type="InterPro" id="IPR037943">
    <property type="entry name" value="MopB_CT_Nitrate-R-NarG-like"/>
</dbReference>
<evidence type="ECO:0000256" key="5">
    <source>
        <dbReference type="ARBA" id="ARBA00022723"/>
    </source>
</evidence>
<dbReference type="PANTHER" id="PTHR43105">
    <property type="entry name" value="RESPIRATORY NITRATE REDUCTASE"/>
    <property type="match status" value="1"/>
</dbReference>
<proteinExistence type="predicted"/>
<evidence type="ECO:0000313" key="12">
    <source>
        <dbReference type="Proteomes" id="UP000323337"/>
    </source>
</evidence>
<dbReference type="InterPro" id="IPR006468">
    <property type="entry name" value="NarG"/>
</dbReference>
<evidence type="ECO:0000313" key="11">
    <source>
        <dbReference type="EMBL" id="TYB32789.1"/>
    </source>
</evidence>
<keyword evidence="4" id="KW-0500">Molybdenum</keyword>
<dbReference type="GO" id="GO:0042126">
    <property type="term" value="P:nitrate metabolic process"/>
    <property type="evidence" value="ECO:0007669"/>
    <property type="project" value="InterPro"/>
</dbReference>
<evidence type="ECO:0000256" key="7">
    <source>
        <dbReference type="ARBA" id="ARBA00023004"/>
    </source>
</evidence>
<accession>A0A5D0MQ07</accession>
<feature type="domain" description="Molybdopterin oxidoreductase" evidence="9">
    <location>
        <begin position="4"/>
        <end position="603"/>
    </location>
</feature>
<dbReference type="GO" id="GO:0046872">
    <property type="term" value="F:metal ion binding"/>
    <property type="evidence" value="ECO:0007669"/>
    <property type="project" value="UniProtKB-KW"/>
</dbReference>
<evidence type="ECO:0000256" key="8">
    <source>
        <dbReference type="ARBA" id="ARBA00023014"/>
    </source>
</evidence>
<dbReference type="GO" id="GO:0051539">
    <property type="term" value="F:4 iron, 4 sulfur cluster binding"/>
    <property type="evidence" value="ECO:0007669"/>
    <property type="project" value="UniProtKB-KW"/>
</dbReference>
<dbReference type="EC" id="1.7.99.4" evidence="11"/>
<comment type="cofactor">
    <cofactor evidence="2">
        <name>[4Fe-4S] cluster</name>
        <dbReference type="ChEBI" id="CHEBI:49883"/>
    </cofactor>
</comment>
<dbReference type="Gene3D" id="3.40.50.12440">
    <property type="match status" value="1"/>
</dbReference>
<dbReference type="GO" id="GO:0016020">
    <property type="term" value="C:membrane"/>
    <property type="evidence" value="ECO:0007669"/>
    <property type="project" value="TreeGrafter"/>
</dbReference>
<dbReference type="CDD" id="cd02776">
    <property type="entry name" value="MopB_CT_Nitrate-R-NarG-like"/>
    <property type="match status" value="1"/>
</dbReference>
<protein>
    <submittedName>
        <fullName evidence="11">Nitrate reductase subunit alpha</fullName>
        <ecNumber evidence="11">1.7.99.4</ecNumber>
    </submittedName>
</protein>
<keyword evidence="7" id="KW-0408">Iron</keyword>
<dbReference type="Pfam" id="PF01568">
    <property type="entry name" value="Molydop_binding"/>
    <property type="match status" value="1"/>
</dbReference>
<feature type="domain" description="Molybdopterin dinucleotide-binding" evidence="10">
    <location>
        <begin position="853"/>
        <end position="967"/>
    </location>
</feature>
<dbReference type="PANTHER" id="PTHR43105:SF2">
    <property type="entry name" value="RESPIRATORY NITRATE REDUCTASE 2 ALPHA CHAIN"/>
    <property type="match status" value="1"/>
</dbReference>
<dbReference type="EMBL" id="VSIV01000261">
    <property type="protein sequence ID" value="TYB32789.1"/>
    <property type="molecule type" value="Genomic_DNA"/>
</dbReference>
<dbReference type="Proteomes" id="UP000323337">
    <property type="component" value="Unassembled WGS sequence"/>
</dbReference>
<dbReference type="GO" id="GO:0043546">
    <property type="term" value="F:molybdopterin cofactor binding"/>
    <property type="evidence" value="ECO:0007669"/>
    <property type="project" value="InterPro"/>
</dbReference>
<comment type="caution">
    <text evidence="11">The sequence shown here is derived from an EMBL/GenBank/DDBJ whole genome shotgun (WGS) entry which is preliminary data.</text>
</comment>
<dbReference type="NCBIfam" id="TIGR01580">
    <property type="entry name" value="narG"/>
    <property type="match status" value="1"/>
</dbReference>
<keyword evidence="8" id="KW-0411">Iron-sulfur</keyword>
<keyword evidence="6 11" id="KW-0560">Oxidoreductase</keyword>